<dbReference type="SUPFAM" id="SSF49785">
    <property type="entry name" value="Galactose-binding domain-like"/>
    <property type="match status" value="5"/>
</dbReference>
<dbReference type="Pfam" id="PF00754">
    <property type="entry name" value="F5_F8_type_C"/>
    <property type="match status" value="4"/>
</dbReference>
<feature type="compositionally biased region" description="Basic and acidic residues" evidence="9">
    <location>
        <begin position="206"/>
        <end position="220"/>
    </location>
</feature>
<dbReference type="PANTHER" id="PTHR31983:SF0">
    <property type="entry name" value="GLUCAN ENDO-1,3-BETA-D-GLUCOSIDASE 2"/>
    <property type="match status" value="1"/>
</dbReference>
<dbReference type="PANTHER" id="PTHR31983">
    <property type="entry name" value="ENDO-1,3(4)-BETA-GLUCANASE 1"/>
    <property type="match status" value="1"/>
</dbReference>
<dbReference type="EMBL" id="JABWCS010000212">
    <property type="protein sequence ID" value="NUU62027.1"/>
    <property type="molecule type" value="Genomic_DNA"/>
</dbReference>
<dbReference type="Gene3D" id="2.60.120.260">
    <property type="entry name" value="Galactose-binding domain-like"/>
    <property type="match status" value="5"/>
</dbReference>
<dbReference type="InterPro" id="IPR040720">
    <property type="entry name" value="GH81_C"/>
</dbReference>
<dbReference type="Pfam" id="PF17652">
    <property type="entry name" value="Glyco_hydro81C"/>
    <property type="match status" value="1"/>
</dbReference>
<comment type="caution">
    <text evidence="11">The sequence shown here is derived from an EMBL/GenBank/DDBJ whole genome shotgun (WGS) entry which is preliminary data.</text>
</comment>
<comment type="catalytic activity">
    <reaction evidence="1">
        <text>Hydrolysis of (1-&gt;3)-beta-D-glucosidic linkages in (1-&gt;3)-beta-D-glucans.</text>
        <dbReference type="EC" id="3.2.1.39"/>
    </reaction>
</comment>
<evidence type="ECO:0000256" key="7">
    <source>
        <dbReference type="ARBA" id="ARBA00023316"/>
    </source>
</evidence>
<feature type="region of interest" description="Disordered" evidence="9">
    <location>
        <begin position="204"/>
        <end position="232"/>
    </location>
</feature>
<evidence type="ECO:0000256" key="9">
    <source>
        <dbReference type="SAM" id="MobiDB-lite"/>
    </source>
</evidence>
<feature type="domain" description="F5/8 type C" evidence="10">
    <location>
        <begin position="1388"/>
        <end position="1528"/>
    </location>
</feature>
<evidence type="ECO:0000256" key="1">
    <source>
        <dbReference type="ARBA" id="ARBA00000382"/>
    </source>
</evidence>
<evidence type="ECO:0000259" key="10">
    <source>
        <dbReference type="PROSITE" id="PS50022"/>
    </source>
</evidence>
<keyword evidence="5" id="KW-0119">Carbohydrate metabolism</keyword>
<dbReference type="PROSITE" id="PS50022">
    <property type="entry name" value="FA58C_3"/>
    <property type="match status" value="5"/>
</dbReference>
<gene>
    <name evidence="11" type="ORF">HPT30_16915</name>
</gene>
<dbReference type="GO" id="GO:0000272">
    <property type="term" value="P:polysaccharide catabolic process"/>
    <property type="evidence" value="ECO:0007669"/>
    <property type="project" value="UniProtKB-KW"/>
</dbReference>
<sequence length="1528" mass="169920">MLYSYHRKRKSTLKKAVCAGLISVLAVTGSFDLQPHLVQAQAVHKQVEQADYLMSLNRPVYASSSSGAHTPDLAVDGDKDSRWESIWGVDPQWIYIDLGASASISRVTIDWEGAYSKAFEIQVSDDEKTWTSVYSTKNNQSTKTDESFSAKGRYVRLFSTERSQPAYGISIFEFQVYGTGGVNLPPKPAAPNIALNKPVTVSSEENVEKGKEGLPEKDYLKNNATDGSRDTRWSSKHTDTEWIYVDLGQKSEIGSVVLDWEGASGRAYDIQVSDDAENWTTIYRQMNGFGGKETIDLYADARYVRMLGHARSTEFGYSLFEFEVHAYREGDPKPVHEIPEILAPSAVKVGAGSYEINDITQLSPRSPKYRTADIQSPIPSNDWWQSILISNLGDGNSLITLPFKNNYTKQGLAILNPGAGFTSSDGGSMNADGDPDLYLSTNTISPANMKTKISGYGDYSASVILSDDETAKIKTTFVKGSPYIYNTFENPDAVILQSPAITGLFDDQGQPIQVEDGESWTADHIGITVTNKDKAPKPQTFVRNYGVFVPPGTTFTKIGSMLKIKLGEGDYLSLATLPSASDLNLYYQHGYAFVTDTQVDYNYDQNQALVNTSFTAVTELKRPGFSNETLEALLPHQWKITNSQLTDLSYPSIRGELKVHKGNVFTTTDRFNGIVPQFAEPNNSNYSRSELIAYLDMLDADMAGGLMLLDPYWQGKKLHPLAVGALISDQIGDTERRDRYLGWIKTILTDWYTYSEDEPKHSYYFHYSPEWGALMPYHSGFGMNVGLTDHHFTYGYYVFASAVLGQFDKEFVSDYGPMVETLIRDYANPSRTDSDFPWFRNFDPYEGHSWAGGYADNKSGNNLEAGGESLFGWVGEYMWGEVTGNDTYRNAGIWGFTTEEKAVEQYWFNYDKDIWLPDYPHHIVGQVYGSSYLYGTFFSGNPQHIYGIHWLPTAEWMTYYGREPEKAKALYDGLVIDNNGPEDVWQHLIWPFQSLSEPQAVLAKWNPKDMQKNEVFNTYWFVNSMATLGNRSTDIWADDPAATVYYDGTKYTAQVWNPSGVDKTVNFYNATGKVGTATVYPSAIVSVDPTKVTKLTGPEAGAGVRYLDRSAWTAKASNSAGGEGPENMLDGKLDTRWSSGTAQSDKMWIQVDMGQTEQFDTLFVNSGTNYGDYANSYVVYASADGEDWGEPIASGVGTAPSMALSFPLQTARYVKVALNDSSSNWWSVSEISAAQLNKGPVKLPLSKANPLEDRSQWKITASSSNGADVTANLVDGSNATRWSTGKKQTNGQWLSVDLGQTQTFNTLLLDSGNSTSDYAEGYQIYVSNDGVNWGQPVANRKGTEAYQRITLPEQKARYIKIVQTGQASNWWSVAELEIHHYGIDKQQGLPLEAPENDAPIVLDRANWTVTGSTYGDSDLLNIIDADKHTSWTTGAPQADGQWLQVDLGSSTSFKQIELDSSSRPDDYAAAYRVYASQDAKEWTEITSGTGSTAVQRLSFPEQQARYFRIELTGPSNYWWSISELNVYN</sequence>
<dbReference type="Pfam" id="PF22633">
    <property type="entry name" value="F5_F8_type_C_2"/>
    <property type="match status" value="1"/>
</dbReference>
<dbReference type="GO" id="GO:0042973">
    <property type="term" value="F:glucan endo-1,3-beta-D-glucosidase activity"/>
    <property type="evidence" value="ECO:0007669"/>
    <property type="project" value="UniProtKB-EC"/>
</dbReference>
<dbReference type="InterPro" id="IPR005200">
    <property type="entry name" value="Endo-beta-glucanase"/>
</dbReference>
<protein>
    <recommendedName>
        <fullName evidence="3">glucan endo-1,3-beta-D-glucosidase</fullName>
        <ecNumber evidence="3">3.2.1.39</ecNumber>
    </recommendedName>
</protein>
<evidence type="ECO:0000256" key="3">
    <source>
        <dbReference type="ARBA" id="ARBA00012780"/>
    </source>
</evidence>
<dbReference type="InterPro" id="IPR008979">
    <property type="entry name" value="Galactose-bd-like_sf"/>
</dbReference>
<keyword evidence="12" id="KW-1185">Reference proteome</keyword>
<evidence type="ECO:0000256" key="6">
    <source>
        <dbReference type="ARBA" id="ARBA00023295"/>
    </source>
</evidence>
<keyword evidence="4" id="KW-0378">Hydrolase</keyword>
<evidence type="ECO:0000256" key="8">
    <source>
        <dbReference type="ARBA" id="ARBA00023326"/>
    </source>
</evidence>
<organism evidence="11 12">
    <name type="scientific">Paenibacillus agri</name>
    <dbReference type="NCBI Taxonomy" id="2744309"/>
    <lineage>
        <taxon>Bacteria</taxon>
        <taxon>Bacillati</taxon>
        <taxon>Bacillota</taxon>
        <taxon>Bacilli</taxon>
        <taxon>Bacillales</taxon>
        <taxon>Paenibacillaceae</taxon>
        <taxon>Paenibacillus</taxon>
    </lineage>
</organism>
<feature type="domain" description="F5/8 type C" evidence="10">
    <location>
        <begin position="188"/>
        <end position="327"/>
    </location>
</feature>
<dbReference type="SMART" id="SM00231">
    <property type="entry name" value="FA58C"/>
    <property type="match status" value="2"/>
</dbReference>
<feature type="domain" description="F5/8 type C" evidence="10">
    <location>
        <begin position="1238"/>
        <end position="1383"/>
    </location>
</feature>
<feature type="domain" description="F5/8 type C" evidence="10">
    <location>
        <begin position="1095"/>
        <end position="1216"/>
    </location>
</feature>
<keyword evidence="6" id="KW-0326">Glycosidase</keyword>
<feature type="domain" description="F5/8 type C" evidence="10">
    <location>
        <begin position="42"/>
        <end position="179"/>
    </location>
</feature>
<evidence type="ECO:0000313" key="11">
    <source>
        <dbReference type="EMBL" id="NUU62027.1"/>
    </source>
</evidence>
<accession>A0A850ER69</accession>
<keyword evidence="7" id="KW-0961">Cell wall biogenesis/degradation</keyword>
<dbReference type="EC" id="3.2.1.39" evidence="3"/>
<evidence type="ECO:0000256" key="5">
    <source>
        <dbReference type="ARBA" id="ARBA00023277"/>
    </source>
</evidence>
<dbReference type="InterPro" id="IPR000421">
    <property type="entry name" value="FA58C"/>
</dbReference>
<dbReference type="GO" id="GO:0052861">
    <property type="term" value="F:endo-1,3(4)-beta-glucanase activity"/>
    <property type="evidence" value="ECO:0007669"/>
    <property type="project" value="InterPro"/>
</dbReference>
<proteinExistence type="inferred from homology"/>
<dbReference type="Proteomes" id="UP000564806">
    <property type="component" value="Unassembled WGS sequence"/>
</dbReference>
<dbReference type="GO" id="GO:0071555">
    <property type="term" value="P:cell wall organization"/>
    <property type="evidence" value="ECO:0007669"/>
    <property type="project" value="UniProtKB-KW"/>
</dbReference>
<dbReference type="PROSITE" id="PS52008">
    <property type="entry name" value="GH81"/>
    <property type="match status" value="1"/>
</dbReference>
<evidence type="ECO:0000313" key="12">
    <source>
        <dbReference type="Proteomes" id="UP000564806"/>
    </source>
</evidence>
<name>A0A850ER69_9BACL</name>
<comment type="similarity">
    <text evidence="2">Belongs to the glycosyl hydrolase 81 family.</text>
</comment>
<evidence type="ECO:0000256" key="2">
    <source>
        <dbReference type="ARBA" id="ARBA00010730"/>
    </source>
</evidence>
<evidence type="ECO:0000256" key="4">
    <source>
        <dbReference type="ARBA" id="ARBA00022801"/>
    </source>
</evidence>
<dbReference type="Gene3D" id="2.70.98.30">
    <property type="entry name" value="Golgi alpha-mannosidase II, domain 4"/>
    <property type="match status" value="1"/>
</dbReference>
<reference evidence="11" key="1">
    <citation type="submission" date="2020-06" db="EMBL/GenBank/DDBJ databases">
        <title>Paenibacillus sp. nov., isolated from soil.</title>
        <authorList>
            <person name="Seo Y.L."/>
        </authorList>
    </citation>
    <scope>NUCLEOTIDE SEQUENCE [LARGE SCALE GENOMIC DNA]</scope>
    <source>
        <strain evidence="11">JW14</strain>
    </source>
</reference>
<keyword evidence="8" id="KW-0624">Polysaccharide degradation</keyword>